<feature type="compositionally biased region" description="Low complexity" evidence="1">
    <location>
        <begin position="1156"/>
        <end position="1170"/>
    </location>
</feature>
<dbReference type="STRING" id="177199.A0A420YM24"/>
<protein>
    <submittedName>
        <fullName evidence="3">Uncharacterized protein</fullName>
    </submittedName>
</protein>
<organism evidence="3 4">
    <name type="scientific">Coniochaeta pulveracea</name>
    <dbReference type="NCBI Taxonomy" id="177199"/>
    <lineage>
        <taxon>Eukaryota</taxon>
        <taxon>Fungi</taxon>
        <taxon>Dikarya</taxon>
        <taxon>Ascomycota</taxon>
        <taxon>Pezizomycotina</taxon>
        <taxon>Sordariomycetes</taxon>
        <taxon>Sordariomycetidae</taxon>
        <taxon>Coniochaetales</taxon>
        <taxon>Coniochaetaceae</taxon>
        <taxon>Coniochaeta</taxon>
    </lineage>
</organism>
<sequence length="1266" mass="135809">MGFRRILWAAVALPVGTYVLAQDPPYANNTEIIPTSSVLSETVAETEIPETTSSFARANPVGNWGCTATVHSTLKSTYTVTAYTSTVTRCGEHCCGGSNTLNTITVTSTIPASTVTVSQSNQQTVSITATETDVSTYTDHEVTTTTFTTSYPYTTTVSKCPPTQSTPAQSSSITIAPYKLKGRTYPQNLCVISTVTLWSTTVSTTSYISTKTDLSVSTDHEISTQTTTSLTSVTTTELSLSTTTTTSYASTTLTSTYTTQTSYPVTVISSTTLYAIQTSTLTTTYSTSYPVVTTETATEKTTSTLTEKTTEQTTQKTTEKTTQTTTQEHTDTAITTATRLNHQLPGVCHPEHYHIYYAVFDESLDLFNLLSSDCDVHFSQVICHNGPQDHYYKHDDNILRANHRGFYLCPDHKLPGFRHPKHYHLYHAVFDKGIDVLNLVPSDRDLYLGLHLGQGIHHHGLENHDDVHDDYIVRADDCSFFLCLDHKLSRLRDTKHNRLYDSVFHPGIDILYLVPSNRDLNPCVDRQGDYYKEHNNDVVRANDGSFYLCLNHKLSRLCDKKHDRLYDSVFYPGVNILYLISSDRDLNPGVDRSGDYYKEHNADGLRVDNLDLYLHRLDQLSCLLTETSTATASITATSYVSTTLYSTIVVSTSYPVSVISSSTIYSTLYSTLTSTISTSYLSTVTDTATTTATDTASEESTVYIPTIIYSTSTVSTSYPVTVISSSTVYTTEFSISTATFSTSYPYSYTVTDTDTDTSTVTSLVPTTLYSTSTVSTSYPVVIVSDHTTTTSYTSTVFTTFISTAVSLVPSPYPTTVTEAGVTTTLPGSTIASTVTIPASTVVIAASTVTLPGAVTTLPGSVTTIAASTVTLPGIVTTVPASTVTVSGSTVTLPASTVTLPGLSTTLPGSTLTLPGSVTTLPGSVTTLPGSIVTIPGCVTTLPGGSITTLLGSIVTVPGATTVLTVTSILPQVTTTIALGGTSTVVSIIPGVTSVTTVVVTLPGTTQTLPAPTITRTILTTTLGTATVCPAPSATAPGQSAPLDPRSNLTWGCLPGFVCSPKKPANCNLWADSPADDFLCNPSDCIPAPNHPEIHWAENQTGYYPPTDGYFNLNPNAFGLTYDIFEVTEIIEKVDNIFTSTIYTGNWASQTDLTHFPPTTTTSSSLASPTSHGPYGTSRSSTKRGVSLRKREGDDGTDTVPAVCYAICNDAYLEAQEVGKSSALCRNKPPPPSVYQQEEQACRDCITLHGGDNKLTVKAYLNAKFAH</sequence>
<feature type="region of interest" description="Disordered" evidence="1">
    <location>
        <begin position="1153"/>
        <end position="1195"/>
    </location>
</feature>
<evidence type="ECO:0000256" key="2">
    <source>
        <dbReference type="SAM" id="SignalP"/>
    </source>
</evidence>
<dbReference type="PANTHER" id="PTHR38122:SF1">
    <property type="entry name" value="GLYCOPROTEIN X"/>
    <property type="match status" value="1"/>
</dbReference>
<reference evidence="3 4" key="1">
    <citation type="submission" date="2018-08" db="EMBL/GenBank/DDBJ databases">
        <title>Draft genome of the lignicolous fungus Coniochaeta pulveracea.</title>
        <authorList>
            <person name="Borstlap C.J."/>
            <person name="De Witt R.N."/>
            <person name="Botha A."/>
            <person name="Volschenk H."/>
        </authorList>
    </citation>
    <scope>NUCLEOTIDE SEQUENCE [LARGE SCALE GENOMIC DNA]</scope>
    <source>
        <strain evidence="3 4">CAB683</strain>
    </source>
</reference>
<comment type="caution">
    <text evidence="3">The sequence shown here is derived from an EMBL/GenBank/DDBJ whole genome shotgun (WGS) entry which is preliminary data.</text>
</comment>
<proteinExistence type="predicted"/>
<evidence type="ECO:0000313" key="4">
    <source>
        <dbReference type="Proteomes" id="UP000275385"/>
    </source>
</evidence>
<keyword evidence="4" id="KW-1185">Reference proteome</keyword>
<dbReference type="OrthoDB" id="5414836at2759"/>
<feature type="signal peptide" evidence="2">
    <location>
        <begin position="1"/>
        <end position="21"/>
    </location>
</feature>
<dbReference type="PANTHER" id="PTHR38122">
    <property type="entry name" value="GLYCOPROTEIN X"/>
    <property type="match status" value="1"/>
</dbReference>
<gene>
    <name evidence="3" type="ORF">DL546_009409</name>
</gene>
<evidence type="ECO:0000256" key="1">
    <source>
        <dbReference type="SAM" id="MobiDB-lite"/>
    </source>
</evidence>
<dbReference type="Proteomes" id="UP000275385">
    <property type="component" value="Unassembled WGS sequence"/>
</dbReference>
<dbReference type="EMBL" id="QVQW01000003">
    <property type="protein sequence ID" value="RKU48957.1"/>
    <property type="molecule type" value="Genomic_DNA"/>
</dbReference>
<keyword evidence="2" id="KW-0732">Signal</keyword>
<accession>A0A420YM24</accession>
<name>A0A420YM24_9PEZI</name>
<feature type="region of interest" description="Disordered" evidence="1">
    <location>
        <begin position="296"/>
        <end position="329"/>
    </location>
</feature>
<dbReference type="AlphaFoldDB" id="A0A420YM24"/>
<feature type="chain" id="PRO_5019485657" evidence="2">
    <location>
        <begin position="22"/>
        <end position="1266"/>
    </location>
</feature>
<evidence type="ECO:0000313" key="3">
    <source>
        <dbReference type="EMBL" id="RKU48957.1"/>
    </source>
</evidence>